<dbReference type="AlphaFoldDB" id="A0A1X7VDL0"/>
<organism evidence="8">
    <name type="scientific">Amphimedon queenslandica</name>
    <name type="common">Sponge</name>
    <dbReference type="NCBI Taxonomy" id="400682"/>
    <lineage>
        <taxon>Eukaryota</taxon>
        <taxon>Metazoa</taxon>
        <taxon>Porifera</taxon>
        <taxon>Demospongiae</taxon>
        <taxon>Heteroscleromorpha</taxon>
        <taxon>Haplosclerida</taxon>
        <taxon>Niphatidae</taxon>
        <taxon>Amphimedon</taxon>
    </lineage>
</organism>
<keyword evidence="3 5" id="KW-0378">Hydrolase</keyword>
<keyword evidence="9" id="KW-1185">Reference proteome</keyword>
<dbReference type="CDD" id="cd04077">
    <property type="entry name" value="Peptidases_S8_PCSK9_ProteinaseK_like"/>
    <property type="match status" value="1"/>
</dbReference>
<dbReference type="Proteomes" id="UP000007879">
    <property type="component" value="Unassembled WGS sequence"/>
</dbReference>
<dbReference type="SUPFAM" id="SSF52743">
    <property type="entry name" value="Subtilisin-like"/>
    <property type="match status" value="1"/>
</dbReference>
<keyword evidence="2 5" id="KW-0645">Protease</keyword>
<dbReference type="InterPro" id="IPR000209">
    <property type="entry name" value="Peptidase_S8/S53_dom"/>
</dbReference>
<dbReference type="FunFam" id="3.40.50.200:FF:000016">
    <property type="entry name" value="Proprotein convertase subtilisin/kexin type 9"/>
    <property type="match status" value="1"/>
</dbReference>
<dbReference type="PROSITE" id="PS00136">
    <property type="entry name" value="SUBTILASE_ASP"/>
    <property type="match status" value="1"/>
</dbReference>
<dbReference type="STRING" id="400682.A0A1X7VDL0"/>
<keyword evidence="6" id="KW-0732">Signal</keyword>
<dbReference type="InterPro" id="IPR034193">
    <property type="entry name" value="PCSK9_ProteinaseK-like"/>
</dbReference>
<feature type="active site" description="Charge relay system" evidence="5">
    <location>
        <position position="180"/>
    </location>
</feature>
<keyword evidence="4 5" id="KW-0720">Serine protease</keyword>
<feature type="chain" id="PRO_5010857469" description="Peptidase S8/S53 domain-containing protein" evidence="6">
    <location>
        <begin position="21"/>
        <end position="771"/>
    </location>
</feature>
<dbReference type="InterPro" id="IPR023827">
    <property type="entry name" value="Peptidase_S8_Asp-AS"/>
</dbReference>
<dbReference type="OrthoDB" id="206201at2759"/>
<dbReference type="GO" id="GO:0006508">
    <property type="term" value="P:proteolysis"/>
    <property type="evidence" value="ECO:0007669"/>
    <property type="project" value="UniProtKB-KW"/>
</dbReference>
<dbReference type="InterPro" id="IPR037045">
    <property type="entry name" value="S8pro/Inhibitor_I9_sf"/>
</dbReference>
<dbReference type="InterPro" id="IPR050131">
    <property type="entry name" value="Peptidase_S8_subtilisin-like"/>
</dbReference>
<name>A0A1X7VDL0_AMPQE</name>
<dbReference type="InParanoid" id="A0A1X7VDL0"/>
<evidence type="ECO:0000256" key="3">
    <source>
        <dbReference type="ARBA" id="ARBA00022801"/>
    </source>
</evidence>
<reference evidence="9" key="1">
    <citation type="journal article" date="2010" name="Nature">
        <title>The Amphimedon queenslandica genome and the evolution of animal complexity.</title>
        <authorList>
            <person name="Srivastava M."/>
            <person name="Simakov O."/>
            <person name="Chapman J."/>
            <person name="Fahey B."/>
            <person name="Gauthier M.E."/>
            <person name="Mitros T."/>
            <person name="Richards G.S."/>
            <person name="Conaco C."/>
            <person name="Dacre M."/>
            <person name="Hellsten U."/>
            <person name="Larroux C."/>
            <person name="Putnam N.H."/>
            <person name="Stanke M."/>
            <person name="Adamska M."/>
            <person name="Darling A."/>
            <person name="Degnan S.M."/>
            <person name="Oakley T.H."/>
            <person name="Plachetzki D.C."/>
            <person name="Zhai Y."/>
            <person name="Adamski M."/>
            <person name="Calcino A."/>
            <person name="Cummins S.F."/>
            <person name="Goodstein D.M."/>
            <person name="Harris C."/>
            <person name="Jackson D.J."/>
            <person name="Leys S.P."/>
            <person name="Shu S."/>
            <person name="Woodcroft B.J."/>
            <person name="Vervoort M."/>
            <person name="Kosik K.S."/>
            <person name="Manning G."/>
            <person name="Degnan B.M."/>
            <person name="Rokhsar D.S."/>
        </authorList>
    </citation>
    <scope>NUCLEOTIDE SEQUENCE [LARGE SCALE GENOMIC DNA]</scope>
</reference>
<dbReference type="InterPro" id="IPR015500">
    <property type="entry name" value="Peptidase_S8_subtilisin-rel"/>
</dbReference>
<dbReference type="EnsemblMetazoa" id="Aqu2.1.38116_001">
    <property type="protein sequence ID" value="Aqu2.1.38116_001"/>
    <property type="gene ID" value="Aqu2.1.38116"/>
</dbReference>
<evidence type="ECO:0000313" key="9">
    <source>
        <dbReference type="Proteomes" id="UP000007879"/>
    </source>
</evidence>
<evidence type="ECO:0000256" key="2">
    <source>
        <dbReference type="ARBA" id="ARBA00022670"/>
    </source>
</evidence>
<dbReference type="SUPFAM" id="SSF54897">
    <property type="entry name" value="Protease propeptides/inhibitors"/>
    <property type="match status" value="1"/>
</dbReference>
<dbReference type="eggNOG" id="KOG1153">
    <property type="taxonomic scope" value="Eukaryota"/>
</dbReference>
<protein>
    <recommendedName>
        <fullName evidence="7">Peptidase S8/S53 domain-containing protein</fullName>
    </recommendedName>
</protein>
<gene>
    <name evidence="8" type="primary">109580538</name>
</gene>
<dbReference type="GO" id="GO:0004252">
    <property type="term" value="F:serine-type endopeptidase activity"/>
    <property type="evidence" value="ECO:0007669"/>
    <property type="project" value="UniProtKB-UniRule"/>
</dbReference>
<feature type="domain" description="Peptidase S8/S53" evidence="7">
    <location>
        <begin position="133"/>
        <end position="376"/>
    </location>
</feature>
<evidence type="ECO:0000256" key="1">
    <source>
        <dbReference type="ARBA" id="ARBA00011073"/>
    </source>
</evidence>
<evidence type="ECO:0000256" key="5">
    <source>
        <dbReference type="PROSITE-ProRule" id="PRU01240"/>
    </source>
</evidence>
<dbReference type="Pfam" id="PF00082">
    <property type="entry name" value="Peptidase_S8"/>
    <property type="match status" value="1"/>
</dbReference>
<dbReference type="PRINTS" id="PR00723">
    <property type="entry name" value="SUBTILISIN"/>
</dbReference>
<dbReference type="EnsemblMetazoa" id="XM_019993826.1">
    <property type="protein sequence ID" value="XP_019849385.1"/>
    <property type="gene ID" value="LOC109580538"/>
</dbReference>
<feature type="active site" description="Charge relay system" evidence="5">
    <location>
        <position position="340"/>
    </location>
</feature>
<accession>A0A1X7VDL0</accession>
<evidence type="ECO:0000259" key="7">
    <source>
        <dbReference type="Pfam" id="PF00082"/>
    </source>
</evidence>
<dbReference type="KEGG" id="aqu:109580538"/>
<evidence type="ECO:0000313" key="8">
    <source>
        <dbReference type="EnsemblMetazoa" id="Aqu2.1.38116_001"/>
    </source>
</evidence>
<feature type="signal peptide" evidence="6">
    <location>
        <begin position="1"/>
        <end position="20"/>
    </location>
</feature>
<dbReference type="PANTHER" id="PTHR43806">
    <property type="entry name" value="PEPTIDASE S8"/>
    <property type="match status" value="1"/>
</dbReference>
<dbReference type="InterPro" id="IPR036852">
    <property type="entry name" value="Peptidase_S8/S53_dom_sf"/>
</dbReference>
<dbReference type="PROSITE" id="PS51892">
    <property type="entry name" value="SUBTILASE"/>
    <property type="match status" value="1"/>
</dbReference>
<dbReference type="GO" id="GO:0005615">
    <property type="term" value="C:extracellular space"/>
    <property type="evidence" value="ECO:0007669"/>
    <property type="project" value="TreeGrafter"/>
</dbReference>
<proteinExistence type="inferred from homology"/>
<comment type="similarity">
    <text evidence="1 5">Belongs to the peptidase S8 family.</text>
</comment>
<evidence type="ECO:0000256" key="4">
    <source>
        <dbReference type="ARBA" id="ARBA00022825"/>
    </source>
</evidence>
<evidence type="ECO:0000256" key="6">
    <source>
        <dbReference type="SAM" id="SignalP"/>
    </source>
</evidence>
<dbReference type="Gene3D" id="3.30.70.80">
    <property type="entry name" value="Peptidase S8 propeptide/proteinase inhibitor I9"/>
    <property type="match status" value="1"/>
</dbReference>
<sequence>MNLGWSLVLLFLQFLSIAEPAKVIRAAPEDTTTGNYIIALSEGTSQERFREIEEGVKNSGSVIYTKVNGEYAKIISANLSEQTLEKFSEFEDIEFIEEETYATASSEVSWALDRINQQNNNKLDGYTNYNGDGQGVAIYILDSGINYEHCEFGGRAMFSGYDPVDKIMGTNYKGRDCSGHGTHTASIAAGASSGVASKAKVYSVRVLDCDNRIPWSAVIDGLNHVGEKITEAKAGKNPSVILLPLSGPVSLGMDHTLEKLLNQNIPIVAAGGNDGGDACSKSPASTPGVITVSASSNGDEASSTTNAGPCIDLFAPGVSVVGANHSCTGCECKSIRSGTSVSSGLVAGVVSLYLQESPRLTPSEVRDKLLNSCTRNTLHFESLPQHLSGLTNNCLLYINTTIKMGDNLALDPTNVVTTKTVTVSIQASPTPETVCCQMVKNFESFELSLGNIVEREMYKATQMLQSNITSLFTLNSTQSAVAPSDKPDDNNVAVRKSLRQKTYVHGTAVKSCKDLSHYGPLDSDYYPIIMQTGDEAMVYCELDKEIMGQRGFMRIANVNMSDPNTDCPDGLLLRTDGNLRTCQRSQHESGCSTTYFSSSGVEYSRVCGRIKGYQWASPNAFYFSYQNKMKILPMIDEAFVDGVILTYKEGESRKHIWTFAAATDEIDRSQSYACPCTNTYSRASSAIPAFVGNDYFCETGSRSTFEYNTLYTEDPLWDGKGCGEVSTCCDKGEWFCKDVPKTSSDIELRLCGNEPRENEDTPIELIELFVQ</sequence>
<dbReference type="Gene3D" id="3.40.50.200">
    <property type="entry name" value="Peptidase S8/S53 domain"/>
    <property type="match status" value="1"/>
</dbReference>
<feature type="active site" description="Charge relay system" evidence="5">
    <location>
        <position position="142"/>
    </location>
</feature>
<dbReference type="PANTHER" id="PTHR43806:SF11">
    <property type="entry name" value="CEREVISIN-RELATED"/>
    <property type="match status" value="1"/>
</dbReference>
<reference evidence="8" key="2">
    <citation type="submission" date="2017-05" db="UniProtKB">
        <authorList>
            <consortium name="EnsemblMetazoa"/>
        </authorList>
    </citation>
    <scope>IDENTIFICATION</scope>
</reference>